<evidence type="ECO:0000313" key="2">
    <source>
        <dbReference type="EMBL" id="CED84419.1"/>
    </source>
</evidence>
<accession>A0A0F7SUP7</accession>
<reference evidence="2" key="1">
    <citation type="submission" date="2014-08" db="EMBL/GenBank/DDBJ databases">
        <authorList>
            <person name="Sharma Rahul"/>
            <person name="Thines Marco"/>
        </authorList>
    </citation>
    <scope>NUCLEOTIDE SEQUENCE</scope>
</reference>
<proteinExistence type="predicted"/>
<feature type="transmembrane region" description="Helical" evidence="1">
    <location>
        <begin position="67"/>
        <end position="89"/>
    </location>
</feature>
<keyword evidence="1" id="KW-1133">Transmembrane helix</keyword>
<organism evidence="2">
    <name type="scientific">Phaffia rhodozyma</name>
    <name type="common">Yeast</name>
    <name type="synonym">Xanthophyllomyces dendrorhous</name>
    <dbReference type="NCBI Taxonomy" id="264483"/>
    <lineage>
        <taxon>Eukaryota</taxon>
        <taxon>Fungi</taxon>
        <taxon>Dikarya</taxon>
        <taxon>Basidiomycota</taxon>
        <taxon>Agaricomycotina</taxon>
        <taxon>Tremellomycetes</taxon>
        <taxon>Cystofilobasidiales</taxon>
        <taxon>Mrakiaceae</taxon>
        <taxon>Phaffia</taxon>
    </lineage>
</organism>
<keyword evidence="1" id="KW-0472">Membrane</keyword>
<dbReference type="EMBL" id="LN483166">
    <property type="protein sequence ID" value="CED84419.1"/>
    <property type="molecule type" value="Genomic_DNA"/>
</dbReference>
<sequence length="111" mass="12405">MYPFVLKYLLSFSSPFLSFASSLSVLALYSSPYVLSSLCYLPSYFSILCVFISLSIPASNLTSTKPVLIGATIFLLSFELFILILLFTFRFGPCFAEFSSSISICYLRSHD</sequence>
<name>A0A0F7SUP7_PHARH</name>
<feature type="transmembrane region" description="Helical" evidence="1">
    <location>
        <begin position="41"/>
        <end position="61"/>
    </location>
</feature>
<keyword evidence="1" id="KW-0812">Transmembrane</keyword>
<dbReference type="AlphaFoldDB" id="A0A0F7SUP7"/>
<protein>
    <submittedName>
        <fullName evidence="2">Uncharacterized protein</fullName>
    </submittedName>
</protein>
<evidence type="ECO:0000256" key="1">
    <source>
        <dbReference type="SAM" id="Phobius"/>
    </source>
</evidence>
<feature type="transmembrane region" description="Helical" evidence="1">
    <location>
        <begin position="6"/>
        <end position="29"/>
    </location>
</feature>